<feature type="transmembrane region" description="Helical" evidence="7">
    <location>
        <begin position="145"/>
        <end position="166"/>
    </location>
</feature>
<dbReference type="SUPFAM" id="SSF161098">
    <property type="entry name" value="MetI-like"/>
    <property type="match status" value="1"/>
</dbReference>
<dbReference type="Proteomes" id="UP000479114">
    <property type="component" value="Chromosome"/>
</dbReference>
<dbReference type="RefSeq" id="WP_162643372.1">
    <property type="nucleotide sequence ID" value="NZ_CP048286.1"/>
</dbReference>
<dbReference type="GO" id="GO:0022857">
    <property type="term" value="F:transmembrane transporter activity"/>
    <property type="evidence" value="ECO:0007669"/>
    <property type="project" value="InterPro"/>
</dbReference>
<keyword evidence="3" id="KW-1003">Cell membrane</keyword>
<reference evidence="9 10" key="1">
    <citation type="submission" date="2020-02" db="EMBL/GenBank/DDBJ databases">
        <title>Paenibacillus sp. nov., isolated from rhizosphere soil of tomato.</title>
        <authorList>
            <person name="Weon H.-Y."/>
            <person name="Lee S.A."/>
        </authorList>
    </citation>
    <scope>NUCLEOTIDE SEQUENCE [LARGE SCALE GENOMIC DNA]</scope>
    <source>
        <strain evidence="9 10">14171R-81</strain>
    </source>
</reference>
<evidence type="ECO:0000256" key="2">
    <source>
        <dbReference type="ARBA" id="ARBA00022448"/>
    </source>
</evidence>
<dbReference type="InterPro" id="IPR000515">
    <property type="entry name" value="MetI-like"/>
</dbReference>
<proteinExistence type="inferred from homology"/>
<evidence type="ECO:0000256" key="1">
    <source>
        <dbReference type="ARBA" id="ARBA00004651"/>
    </source>
</evidence>
<keyword evidence="5 7" id="KW-1133">Transmembrane helix</keyword>
<gene>
    <name evidence="9" type="ORF">GZH47_23030</name>
</gene>
<dbReference type="Gene3D" id="1.10.3720.10">
    <property type="entry name" value="MetI-like"/>
    <property type="match status" value="1"/>
</dbReference>
<dbReference type="PROSITE" id="PS50928">
    <property type="entry name" value="ABC_TM1"/>
    <property type="match status" value="1"/>
</dbReference>
<evidence type="ECO:0000256" key="4">
    <source>
        <dbReference type="ARBA" id="ARBA00022692"/>
    </source>
</evidence>
<evidence type="ECO:0000256" key="5">
    <source>
        <dbReference type="ARBA" id="ARBA00022989"/>
    </source>
</evidence>
<keyword evidence="10" id="KW-1185">Reference proteome</keyword>
<evidence type="ECO:0000313" key="9">
    <source>
        <dbReference type="EMBL" id="QHW33382.1"/>
    </source>
</evidence>
<keyword evidence="4 7" id="KW-0812">Transmembrane</keyword>
<sequence length="262" mass="29484">MGAKFDISYVFTFFPKLLSTLQTTLLIAGGALLAGLIFGFIAALPRLYKVPVLQRLSQLYASFFRGTPILIQLFLFYYGLPEVLKLIGIDISRAPVLLFVIVTYGLHTGAYVSETIRSAVASVDRGQVEAAYSVGMSGYQAFTRIVMPQALAIAVPVLSNVILALLKDTSLAFSLGVMEMTGKTSSLATLTNHFVESYISLALIYLVISIVLERLLLVLEKRLLRHEKRAVESFPVYRRERFRRIKQFFTRERNVRFREEAR</sequence>
<comment type="subcellular location">
    <subcellularLocation>
        <location evidence="1 7">Cell membrane</location>
        <topology evidence="1 7">Multi-pass membrane protein</topology>
    </subcellularLocation>
</comment>
<dbReference type="InterPro" id="IPR035906">
    <property type="entry name" value="MetI-like_sf"/>
</dbReference>
<dbReference type="CDD" id="cd06261">
    <property type="entry name" value="TM_PBP2"/>
    <property type="match status" value="1"/>
</dbReference>
<keyword evidence="2 7" id="KW-0813">Transport</keyword>
<evidence type="ECO:0000259" key="8">
    <source>
        <dbReference type="PROSITE" id="PS50928"/>
    </source>
</evidence>
<dbReference type="GO" id="GO:0043190">
    <property type="term" value="C:ATP-binding cassette (ABC) transporter complex"/>
    <property type="evidence" value="ECO:0007669"/>
    <property type="project" value="InterPro"/>
</dbReference>
<protein>
    <submittedName>
        <fullName evidence="9">Amino acid ABC transporter permease</fullName>
    </submittedName>
</protein>
<feature type="transmembrane region" description="Helical" evidence="7">
    <location>
        <begin position="25"/>
        <end position="47"/>
    </location>
</feature>
<dbReference type="InterPro" id="IPR010065">
    <property type="entry name" value="AA_ABC_transptr_permease_3TM"/>
</dbReference>
<evidence type="ECO:0000256" key="7">
    <source>
        <dbReference type="RuleBase" id="RU363032"/>
    </source>
</evidence>
<feature type="domain" description="ABC transmembrane type-1" evidence="8">
    <location>
        <begin position="21"/>
        <end position="216"/>
    </location>
</feature>
<accession>A0A6C0PA29</accession>
<dbReference type="KEGG" id="prz:GZH47_23030"/>
<evidence type="ECO:0000256" key="3">
    <source>
        <dbReference type="ARBA" id="ARBA00022475"/>
    </source>
</evidence>
<dbReference type="NCBIfam" id="TIGR01726">
    <property type="entry name" value="HEQRo_perm_3TM"/>
    <property type="match status" value="1"/>
</dbReference>
<dbReference type="Pfam" id="PF00528">
    <property type="entry name" value="BPD_transp_1"/>
    <property type="match status" value="1"/>
</dbReference>
<feature type="transmembrane region" description="Helical" evidence="7">
    <location>
        <begin position="198"/>
        <end position="219"/>
    </location>
</feature>
<evidence type="ECO:0000256" key="6">
    <source>
        <dbReference type="ARBA" id="ARBA00023136"/>
    </source>
</evidence>
<feature type="transmembrane region" description="Helical" evidence="7">
    <location>
        <begin position="86"/>
        <end position="107"/>
    </location>
</feature>
<keyword evidence="6 7" id="KW-0472">Membrane</keyword>
<dbReference type="PANTHER" id="PTHR30614">
    <property type="entry name" value="MEMBRANE COMPONENT OF AMINO ACID ABC TRANSPORTER"/>
    <property type="match status" value="1"/>
</dbReference>
<dbReference type="InterPro" id="IPR043429">
    <property type="entry name" value="ArtM/GltK/GlnP/TcyL/YhdX-like"/>
</dbReference>
<name>A0A6C0PA29_9BACL</name>
<evidence type="ECO:0000313" key="10">
    <source>
        <dbReference type="Proteomes" id="UP000479114"/>
    </source>
</evidence>
<dbReference type="EMBL" id="CP048286">
    <property type="protein sequence ID" value="QHW33382.1"/>
    <property type="molecule type" value="Genomic_DNA"/>
</dbReference>
<dbReference type="PANTHER" id="PTHR30614:SF45">
    <property type="entry name" value="L-CYSTINE TRANSPORT SYSTEM PERMEASE PROTEIN TCYL"/>
    <property type="match status" value="1"/>
</dbReference>
<dbReference type="GO" id="GO:0006865">
    <property type="term" value="P:amino acid transport"/>
    <property type="evidence" value="ECO:0007669"/>
    <property type="project" value="TreeGrafter"/>
</dbReference>
<feature type="transmembrane region" description="Helical" evidence="7">
    <location>
        <begin position="59"/>
        <end position="80"/>
    </location>
</feature>
<comment type="similarity">
    <text evidence="7">Belongs to the binding-protein-dependent transport system permease family.</text>
</comment>
<organism evidence="9 10">
    <name type="scientific">Paenibacillus rhizovicinus</name>
    <dbReference type="NCBI Taxonomy" id="2704463"/>
    <lineage>
        <taxon>Bacteria</taxon>
        <taxon>Bacillati</taxon>
        <taxon>Bacillota</taxon>
        <taxon>Bacilli</taxon>
        <taxon>Bacillales</taxon>
        <taxon>Paenibacillaceae</taxon>
        <taxon>Paenibacillus</taxon>
    </lineage>
</organism>
<dbReference type="AlphaFoldDB" id="A0A6C0PA29"/>